<evidence type="ECO:0000313" key="3">
    <source>
        <dbReference type="Proteomes" id="UP000765507"/>
    </source>
</evidence>
<evidence type="ECO:0000313" key="2">
    <source>
        <dbReference type="EMBL" id="KAG6926954.1"/>
    </source>
</evidence>
<keyword evidence="3" id="KW-1185">Reference proteome</keyword>
<feature type="non-terminal residue" evidence="2">
    <location>
        <position position="1"/>
    </location>
</feature>
<dbReference type="Proteomes" id="UP000765507">
    <property type="component" value="Unassembled WGS sequence"/>
</dbReference>
<dbReference type="PROSITE" id="PS50879">
    <property type="entry name" value="RNASE_H_1"/>
    <property type="match status" value="1"/>
</dbReference>
<sequence length="248" mass="27663">VSETEEHDCPIPSTLPPNIITPFKIEERYKDAKVNQCTLWVVDGSSLLKEGKPATGFAVLDVEGGKMYKGTIKQQSAQAAEIVAKTAELEHAEPSDDITICTDSDWVLKAFLDWMPVWKARGMKSSEGNPVAYAEYLMYAWDLAEKRKGDTYLFNVKAHKRNQAEITVLSNQVDQMAKQAAKSAPLWEKQLEKISGLTEADPLKNGVDIIRLQQQDPEIDQLLRSSKAKSWIVFKNPHGLIMDTKGGS</sequence>
<proteinExistence type="predicted"/>
<dbReference type="GO" id="GO:0003676">
    <property type="term" value="F:nucleic acid binding"/>
    <property type="evidence" value="ECO:0007669"/>
    <property type="project" value="InterPro"/>
</dbReference>
<reference evidence="2 3" key="1">
    <citation type="journal article" date="2020" name="G3 (Bethesda)">
        <title>Draft Genome of the Common Snapping Turtle, Chelydra serpentina, a Model for Phenotypic Plasticity in Reptiles.</title>
        <authorList>
            <person name="Das D."/>
            <person name="Singh S.K."/>
            <person name="Bierstedt J."/>
            <person name="Erickson A."/>
            <person name="Galli G.L.J."/>
            <person name="Crossley D.A. 2nd"/>
            <person name="Rhen T."/>
        </authorList>
    </citation>
    <scope>NUCLEOTIDE SEQUENCE [LARGE SCALE GENOMIC DNA]</scope>
    <source>
        <strain evidence="2">KW</strain>
    </source>
</reference>
<dbReference type="Pfam" id="PF00075">
    <property type="entry name" value="RNase_H"/>
    <property type="match status" value="1"/>
</dbReference>
<dbReference type="Gene3D" id="3.30.420.10">
    <property type="entry name" value="Ribonuclease H-like superfamily/Ribonuclease H"/>
    <property type="match status" value="1"/>
</dbReference>
<feature type="domain" description="RNase H type-1" evidence="1">
    <location>
        <begin position="34"/>
        <end position="182"/>
    </location>
</feature>
<protein>
    <recommendedName>
        <fullName evidence="1">RNase H type-1 domain-containing protein</fullName>
    </recommendedName>
</protein>
<organism evidence="2 3">
    <name type="scientific">Chelydra serpentina</name>
    <name type="common">Snapping turtle</name>
    <name type="synonym">Testudo serpentina</name>
    <dbReference type="NCBI Taxonomy" id="8475"/>
    <lineage>
        <taxon>Eukaryota</taxon>
        <taxon>Metazoa</taxon>
        <taxon>Chordata</taxon>
        <taxon>Craniata</taxon>
        <taxon>Vertebrata</taxon>
        <taxon>Euteleostomi</taxon>
        <taxon>Archelosauria</taxon>
        <taxon>Testudinata</taxon>
        <taxon>Testudines</taxon>
        <taxon>Cryptodira</taxon>
        <taxon>Durocryptodira</taxon>
        <taxon>Americhelydia</taxon>
        <taxon>Chelydroidea</taxon>
        <taxon>Chelydridae</taxon>
        <taxon>Chelydra</taxon>
    </lineage>
</organism>
<dbReference type="InterPro" id="IPR012337">
    <property type="entry name" value="RNaseH-like_sf"/>
</dbReference>
<dbReference type="EMBL" id="JAHGAV010000287">
    <property type="protein sequence ID" value="KAG6926954.1"/>
    <property type="molecule type" value="Genomic_DNA"/>
</dbReference>
<dbReference type="SUPFAM" id="SSF53098">
    <property type="entry name" value="Ribonuclease H-like"/>
    <property type="match status" value="1"/>
</dbReference>
<dbReference type="OrthoDB" id="90239at2759"/>
<comment type="caution">
    <text evidence="2">The sequence shown here is derived from an EMBL/GenBank/DDBJ whole genome shotgun (WGS) entry which is preliminary data.</text>
</comment>
<gene>
    <name evidence="2" type="ORF">G0U57_010780</name>
</gene>
<dbReference type="InterPro" id="IPR036397">
    <property type="entry name" value="RNaseH_sf"/>
</dbReference>
<dbReference type="AlphaFoldDB" id="A0A8T1SEA7"/>
<name>A0A8T1SEA7_CHESE</name>
<dbReference type="GO" id="GO:0004523">
    <property type="term" value="F:RNA-DNA hybrid ribonuclease activity"/>
    <property type="evidence" value="ECO:0007669"/>
    <property type="project" value="InterPro"/>
</dbReference>
<evidence type="ECO:0000259" key="1">
    <source>
        <dbReference type="PROSITE" id="PS50879"/>
    </source>
</evidence>
<accession>A0A8T1SEA7</accession>
<dbReference type="InterPro" id="IPR002156">
    <property type="entry name" value="RNaseH_domain"/>
</dbReference>